<dbReference type="NCBIfam" id="NF006755">
    <property type="entry name" value="PRK09275.1"/>
    <property type="match status" value="1"/>
</dbReference>
<keyword evidence="5" id="KW-0456">Lyase</keyword>
<dbReference type="InterPro" id="IPR015422">
    <property type="entry name" value="PyrdxlP-dep_Trfase_small"/>
</dbReference>
<keyword evidence="3 5" id="KW-0032">Aminotransferase</keyword>
<keyword evidence="6" id="KW-1185">Reference proteome</keyword>
<organism evidence="5 6">
    <name type="scientific">Pseudodesulfovibrio senegalensis</name>
    <dbReference type="NCBI Taxonomy" id="1721087"/>
    <lineage>
        <taxon>Bacteria</taxon>
        <taxon>Pseudomonadati</taxon>
        <taxon>Thermodesulfobacteriota</taxon>
        <taxon>Desulfovibrionia</taxon>
        <taxon>Desulfovibrionales</taxon>
        <taxon>Desulfovibrionaceae</taxon>
    </lineage>
</organism>
<dbReference type="CDD" id="cd00609">
    <property type="entry name" value="AAT_like"/>
    <property type="match status" value="1"/>
</dbReference>
<keyword evidence="2" id="KW-0411">Iron-sulfur</keyword>
<dbReference type="InterPro" id="IPR015421">
    <property type="entry name" value="PyrdxlP-dep_Trfase_major"/>
</dbReference>
<dbReference type="InterPro" id="IPR004838">
    <property type="entry name" value="NHTrfase_class1_PyrdxlP-BS"/>
</dbReference>
<keyword evidence="3 5" id="KW-0808">Transferase</keyword>
<comment type="similarity">
    <text evidence="3">Belongs to the class-I pyridoxal-phosphate-dependent aminotransferase family.</text>
</comment>
<dbReference type="Gene3D" id="1.10.20.110">
    <property type="match status" value="1"/>
</dbReference>
<dbReference type="GO" id="GO:0016829">
    <property type="term" value="F:lyase activity"/>
    <property type="evidence" value="ECO:0007669"/>
    <property type="project" value="UniProtKB-KW"/>
</dbReference>
<dbReference type="GO" id="GO:0030170">
    <property type="term" value="F:pyridoxal phosphate binding"/>
    <property type="evidence" value="ECO:0007669"/>
    <property type="project" value="InterPro"/>
</dbReference>
<dbReference type="PANTHER" id="PTHR43795:SF2">
    <property type="entry name" value="BIFUNCTIONAL ASPARTATE AMINOTRANSFERASE AND GLUTAMATE_ASPARTATE-PREPHENATE AMINOTRANSFERASE"/>
    <property type="match status" value="1"/>
</dbReference>
<accession>A0A6N6N6E8</accession>
<keyword evidence="2" id="KW-0479">Metal-binding</keyword>
<evidence type="ECO:0000256" key="3">
    <source>
        <dbReference type="RuleBase" id="RU000481"/>
    </source>
</evidence>
<dbReference type="Proteomes" id="UP000438699">
    <property type="component" value="Unassembled WGS sequence"/>
</dbReference>
<dbReference type="NCBIfam" id="TIGR03801">
    <property type="entry name" value="asp_4_decarbox"/>
    <property type="match status" value="1"/>
</dbReference>
<dbReference type="AlphaFoldDB" id="A0A6N6N6E8"/>
<sequence>MSERTSPISRFMNRRAQETKDGELSRRDFLRMAAVFGLSISMAGNMLGLSPTEAEAAVDFDWDKLAEESPFEIKNLLIELAQKDCGAGCNYINAGRGNPNFLNTTARKGLSLFMLFAAEAAEKDSKQTDVGFRRSKAGLAAELDAFLKKHADEPGAAFLKKAMDHVETGLGMDQDTAVFQLVDAIQGDFYPDPPRILPVTEAAVNQYVSKIVFQNQKHAKYKLFATEGATGAMIYLFNSLKENFVLKENDTVAIVTPIFSPYLELPVLRDYGLKTVNLHYERGKPWAEDGPELQTLAKSEVKALYLVNPTNPTSMSLDKQTVMRIAKTVQTKNPNLVVISDTVYASFVDEFHTLCSYIPDNCLGVYSYSKYFGVTGWRLGVVMISENCIVNNIIARLSKTEKKQLAERYTATSTDPATLTFMQRLEMDSRQVALAHTGGLSCPQQVAMVLFSLFELADTENVYKGKIMGILKKRWDALFTGLKQKAPDGPDLTRYYALLNVQDLAEQYHGKDFAASLPKDHHYLEFTFDLARREHVVCLPGAGFAGPEWSARVALANIGEQDCTDIAAAMRSVLKYYYDEWKKKG</sequence>
<dbReference type="SUPFAM" id="SSF53383">
    <property type="entry name" value="PLP-dependent transferases"/>
    <property type="match status" value="1"/>
</dbReference>
<dbReference type="RefSeq" id="WP_151149658.1">
    <property type="nucleotide sequence ID" value="NZ_WAIE01000001.1"/>
</dbReference>
<name>A0A6N6N6E8_9BACT</name>
<dbReference type="InterPro" id="IPR004839">
    <property type="entry name" value="Aminotransferase_I/II_large"/>
</dbReference>
<protein>
    <recommendedName>
        <fullName evidence="3">Aminotransferase</fullName>
        <ecNumber evidence="3">2.6.1.-</ecNumber>
    </recommendedName>
</protein>
<dbReference type="EMBL" id="WAIE01000001">
    <property type="protein sequence ID" value="KAB1443318.1"/>
    <property type="molecule type" value="Genomic_DNA"/>
</dbReference>
<dbReference type="Gene3D" id="3.40.640.10">
    <property type="entry name" value="Type I PLP-dependent aspartate aminotransferase-like (Major domain)"/>
    <property type="match status" value="1"/>
</dbReference>
<dbReference type="Pfam" id="PF00155">
    <property type="entry name" value="Aminotran_1_2"/>
    <property type="match status" value="1"/>
</dbReference>
<dbReference type="InterPro" id="IPR006311">
    <property type="entry name" value="TAT_signal"/>
</dbReference>
<gene>
    <name evidence="5" type="ORF">F8A88_03395</name>
</gene>
<feature type="domain" description="Aminotransferase class I/classII large" evidence="4">
    <location>
        <begin position="227"/>
        <end position="567"/>
    </location>
</feature>
<evidence type="ECO:0000313" key="5">
    <source>
        <dbReference type="EMBL" id="KAB1443318.1"/>
    </source>
</evidence>
<dbReference type="EC" id="2.6.1.-" evidence="3"/>
<dbReference type="InterPro" id="IPR050478">
    <property type="entry name" value="Ethylene_sulfur-biosynth"/>
</dbReference>
<dbReference type="GO" id="GO:0008483">
    <property type="term" value="F:transaminase activity"/>
    <property type="evidence" value="ECO:0007669"/>
    <property type="project" value="UniProtKB-KW"/>
</dbReference>
<dbReference type="PANTHER" id="PTHR43795">
    <property type="entry name" value="BIFUNCTIONAL ASPARTATE AMINOTRANSFERASE AND GLUTAMATE/ASPARTATE-PREPHENATE AMINOTRANSFERASE-RELATED"/>
    <property type="match status" value="1"/>
</dbReference>
<dbReference type="OrthoDB" id="9804407at2"/>
<evidence type="ECO:0000313" key="6">
    <source>
        <dbReference type="Proteomes" id="UP000438699"/>
    </source>
</evidence>
<comment type="caution">
    <text evidence="5">The sequence shown here is derived from an EMBL/GenBank/DDBJ whole genome shotgun (WGS) entry which is preliminary data.</text>
</comment>
<dbReference type="InterPro" id="IPR015424">
    <property type="entry name" value="PyrdxlP-dep_Trfase"/>
</dbReference>
<keyword evidence="1" id="KW-0663">Pyridoxal phosphate</keyword>
<reference evidence="5 6" key="1">
    <citation type="journal article" date="2017" name="Int. J. Syst. Evol. Microbiol.">
        <title>Desulfovibrio senegalensis sp. nov., a mesophilic sulfate reducer isolated from marine sediment.</title>
        <authorList>
            <person name="Thioye A."/>
            <person name="Gam Z.B.A."/>
            <person name="Mbengue M."/>
            <person name="Cayol J.L."/>
            <person name="Joseph-Bartoli M."/>
            <person name="Toure-Kane C."/>
            <person name="Labat M."/>
        </authorList>
    </citation>
    <scope>NUCLEOTIDE SEQUENCE [LARGE SCALE GENOMIC DNA]</scope>
    <source>
        <strain evidence="5 6">DSM 101509</strain>
    </source>
</reference>
<dbReference type="InterPro" id="IPR022518">
    <property type="entry name" value="Aspartate_4-decarboxylase"/>
</dbReference>
<dbReference type="Gene3D" id="3.90.1150.10">
    <property type="entry name" value="Aspartate Aminotransferase, domain 1"/>
    <property type="match status" value="1"/>
</dbReference>
<dbReference type="GO" id="GO:0051536">
    <property type="term" value="F:iron-sulfur cluster binding"/>
    <property type="evidence" value="ECO:0007669"/>
    <property type="project" value="UniProtKB-KW"/>
</dbReference>
<dbReference type="GO" id="GO:0006520">
    <property type="term" value="P:amino acid metabolic process"/>
    <property type="evidence" value="ECO:0007669"/>
    <property type="project" value="TreeGrafter"/>
</dbReference>
<proteinExistence type="inferred from homology"/>
<keyword evidence="2" id="KW-0408">Iron</keyword>
<dbReference type="PROSITE" id="PS00105">
    <property type="entry name" value="AA_TRANSFER_CLASS_1"/>
    <property type="match status" value="1"/>
</dbReference>
<evidence type="ECO:0000256" key="1">
    <source>
        <dbReference type="ARBA" id="ARBA00022898"/>
    </source>
</evidence>
<comment type="cofactor">
    <cofactor evidence="3">
        <name>pyridoxal 5'-phosphate</name>
        <dbReference type="ChEBI" id="CHEBI:597326"/>
    </cofactor>
</comment>
<dbReference type="PROSITE" id="PS51318">
    <property type="entry name" value="TAT"/>
    <property type="match status" value="1"/>
</dbReference>
<evidence type="ECO:0000256" key="2">
    <source>
        <dbReference type="ARBA" id="ARBA00023014"/>
    </source>
</evidence>
<evidence type="ECO:0000259" key="4">
    <source>
        <dbReference type="Pfam" id="PF00155"/>
    </source>
</evidence>